<reference evidence="2" key="1">
    <citation type="submission" date="2021-03" db="EMBL/GenBank/DDBJ databases">
        <authorList>
            <person name="Tran Van P."/>
        </authorList>
    </citation>
    <scope>NUCLEOTIDE SEQUENCE</scope>
</reference>
<gene>
    <name evidence="2" type="ORF">TPAB3V08_LOCUS15279</name>
</gene>
<dbReference type="InterPro" id="IPR022041">
    <property type="entry name" value="Methyltransf_FA"/>
</dbReference>
<comment type="caution">
    <text evidence="2">The sequence shown here is derived from an EMBL/GenBank/DDBJ whole genome shotgun (WGS) entry which is preliminary data.</text>
</comment>
<feature type="non-terminal residue" evidence="2">
    <location>
        <position position="1"/>
    </location>
</feature>
<keyword evidence="3" id="KW-1185">Reference proteome</keyword>
<sequence>SEKMVISTSEEFRYEFVPAPRNRAGVVFEVKVSHGAHIVLSDLRYTSEQMYQVVLGDLDNTVTWIGRGKHDVTLTLGWIADDGEIGDRILIG</sequence>
<name>A0ABN7PKS6_TIMPD</name>
<feature type="domain" description="Farnesoic acid O-methyl transferase" evidence="1">
    <location>
        <begin position="11"/>
        <end position="71"/>
    </location>
</feature>
<proteinExistence type="predicted"/>
<dbReference type="EMBL" id="CAJPIN010087055">
    <property type="protein sequence ID" value="CAG2068336.1"/>
    <property type="molecule type" value="Genomic_DNA"/>
</dbReference>
<evidence type="ECO:0000259" key="1">
    <source>
        <dbReference type="Pfam" id="PF12248"/>
    </source>
</evidence>
<evidence type="ECO:0000313" key="2">
    <source>
        <dbReference type="EMBL" id="CAG2068336.1"/>
    </source>
</evidence>
<dbReference type="Proteomes" id="UP001153148">
    <property type="component" value="Unassembled WGS sequence"/>
</dbReference>
<evidence type="ECO:0000313" key="3">
    <source>
        <dbReference type="Proteomes" id="UP001153148"/>
    </source>
</evidence>
<organism evidence="2 3">
    <name type="scientific">Timema podura</name>
    <name type="common">Walking stick</name>
    <dbReference type="NCBI Taxonomy" id="61482"/>
    <lineage>
        <taxon>Eukaryota</taxon>
        <taxon>Metazoa</taxon>
        <taxon>Ecdysozoa</taxon>
        <taxon>Arthropoda</taxon>
        <taxon>Hexapoda</taxon>
        <taxon>Insecta</taxon>
        <taxon>Pterygota</taxon>
        <taxon>Neoptera</taxon>
        <taxon>Polyneoptera</taxon>
        <taxon>Phasmatodea</taxon>
        <taxon>Timematodea</taxon>
        <taxon>Timematoidea</taxon>
        <taxon>Timematidae</taxon>
        <taxon>Timema</taxon>
    </lineage>
</organism>
<accession>A0ABN7PKS6</accession>
<protein>
    <recommendedName>
        <fullName evidence="1">Farnesoic acid O-methyl transferase domain-containing protein</fullName>
    </recommendedName>
</protein>
<dbReference type="Pfam" id="PF12248">
    <property type="entry name" value="Methyltransf_FA"/>
    <property type="match status" value="1"/>
</dbReference>